<dbReference type="OrthoDB" id="6942354at2"/>
<gene>
    <name evidence="2" type="ORF">PS417_25370</name>
</gene>
<reference evidence="2 3" key="1">
    <citation type="submission" date="2014-05" db="EMBL/GenBank/DDBJ databases">
        <title>Pseudomonas simiae WCS417.</title>
        <authorList>
            <person name="Berendsen R.L."/>
        </authorList>
    </citation>
    <scope>NUCLEOTIDE SEQUENCE [LARGE SCALE GENOMIC DNA]</scope>
    <source>
        <strain evidence="2 3">WCS417</strain>
    </source>
</reference>
<proteinExistence type="predicted"/>
<feature type="transmembrane region" description="Helical" evidence="1">
    <location>
        <begin position="182"/>
        <end position="203"/>
    </location>
</feature>
<evidence type="ECO:0000256" key="1">
    <source>
        <dbReference type="SAM" id="Phobius"/>
    </source>
</evidence>
<sequence>MTLGEFLSPVTALVRLITTLFGRKPSLPHKRLEARLLLRGIVAEIPKELPFRICDEEGNQHRGVYVIGMLIWNKGNQPVVQSDLTPSAPLQIQVGDDCTLVSAKTVPFEDQTDCAATITSPTTIRIDFDCINPGEYLIVPIFVTGNAMTEVKVIGRIIGQDSPIDHTAEEVRAPFLERLSMLTCLLLIFNTLPGFFIAGALLLQDYGLDVIWNKPESLPPYLTLPFTMGAMMLSLFITSRIVYWVERRNYPQGYPLQADLEPPLLENIRAMLSTVFKGKKHRISTSLFDWGKPILLTGKKAKRRSVDDWIR</sequence>
<protein>
    <submittedName>
        <fullName evidence="2">Uncharacterized protein</fullName>
    </submittedName>
</protein>
<name>A0A1N7ULN1_9PSED</name>
<keyword evidence="1" id="KW-0472">Membrane</keyword>
<feature type="transmembrane region" description="Helical" evidence="1">
    <location>
        <begin position="223"/>
        <end position="243"/>
    </location>
</feature>
<keyword evidence="1" id="KW-0812">Transmembrane</keyword>
<organism evidence="2 3">
    <name type="scientific">Pseudomonas simiae</name>
    <dbReference type="NCBI Taxonomy" id="321846"/>
    <lineage>
        <taxon>Bacteria</taxon>
        <taxon>Pseudomonadati</taxon>
        <taxon>Pseudomonadota</taxon>
        <taxon>Gammaproteobacteria</taxon>
        <taxon>Pseudomonadales</taxon>
        <taxon>Pseudomonadaceae</taxon>
        <taxon>Pseudomonas</taxon>
    </lineage>
</organism>
<dbReference type="EMBL" id="CP007637">
    <property type="protein sequence ID" value="AIB38848.1"/>
    <property type="molecule type" value="Genomic_DNA"/>
</dbReference>
<evidence type="ECO:0000313" key="3">
    <source>
        <dbReference type="Proteomes" id="UP000027308"/>
    </source>
</evidence>
<dbReference type="Proteomes" id="UP000027308">
    <property type="component" value="Chromosome"/>
</dbReference>
<accession>A0A1N7ULN1</accession>
<dbReference type="AlphaFoldDB" id="A0A1N7ULN1"/>
<dbReference type="RefSeq" id="WP_010206870.1">
    <property type="nucleotide sequence ID" value="NZ_CP007637.1"/>
</dbReference>
<evidence type="ECO:0000313" key="2">
    <source>
        <dbReference type="EMBL" id="AIB38848.1"/>
    </source>
</evidence>
<keyword evidence="1" id="KW-1133">Transmembrane helix</keyword>